<proteinExistence type="predicted"/>
<dbReference type="InterPro" id="IPR019734">
    <property type="entry name" value="TPR_rpt"/>
</dbReference>
<feature type="repeat" description="TPR" evidence="5">
    <location>
        <begin position="614"/>
        <end position="647"/>
    </location>
</feature>
<keyword evidence="2 7" id="KW-0812">Transmembrane</keyword>
<dbReference type="SMART" id="SM00028">
    <property type="entry name" value="TPR"/>
    <property type="match status" value="3"/>
</dbReference>
<evidence type="ECO:0000256" key="4">
    <source>
        <dbReference type="ARBA" id="ARBA00023136"/>
    </source>
</evidence>
<evidence type="ECO:0000256" key="6">
    <source>
        <dbReference type="SAM" id="MobiDB-lite"/>
    </source>
</evidence>
<dbReference type="InterPro" id="IPR007016">
    <property type="entry name" value="O-antigen_ligase-rel_domated"/>
</dbReference>
<comment type="subcellular location">
    <subcellularLocation>
        <location evidence="1">Membrane</location>
        <topology evidence="1">Multi-pass membrane protein</topology>
    </subcellularLocation>
</comment>
<feature type="transmembrane region" description="Helical" evidence="7">
    <location>
        <begin position="32"/>
        <end position="53"/>
    </location>
</feature>
<feature type="transmembrane region" description="Helical" evidence="7">
    <location>
        <begin position="424"/>
        <end position="443"/>
    </location>
</feature>
<feature type="domain" description="O-antigen ligase-related" evidence="8">
    <location>
        <begin position="248"/>
        <end position="401"/>
    </location>
</feature>
<dbReference type="PANTHER" id="PTHR37422:SF13">
    <property type="entry name" value="LIPOPOLYSACCHARIDE BIOSYNTHESIS PROTEIN PA4999-RELATED"/>
    <property type="match status" value="1"/>
</dbReference>
<evidence type="ECO:0000256" key="7">
    <source>
        <dbReference type="SAM" id="Phobius"/>
    </source>
</evidence>
<dbReference type="Pfam" id="PF04932">
    <property type="entry name" value="Wzy_C"/>
    <property type="match status" value="1"/>
</dbReference>
<feature type="transmembrane region" description="Helical" evidence="7">
    <location>
        <begin position="449"/>
        <end position="467"/>
    </location>
</feature>
<keyword evidence="3 7" id="KW-1133">Transmembrane helix</keyword>
<dbReference type="Gene3D" id="1.25.40.10">
    <property type="entry name" value="Tetratricopeptide repeat domain"/>
    <property type="match status" value="2"/>
</dbReference>
<dbReference type="AlphaFoldDB" id="A0A6P1M6J6"/>
<protein>
    <recommendedName>
        <fullName evidence="8">O-antigen ligase-related domain-containing protein</fullName>
    </recommendedName>
</protein>
<feature type="transmembrane region" description="Helical" evidence="7">
    <location>
        <begin position="258"/>
        <end position="276"/>
    </location>
</feature>
<dbReference type="InterPro" id="IPR051533">
    <property type="entry name" value="WaaL-like"/>
</dbReference>
<dbReference type="EMBL" id="CP047593">
    <property type="protein sequence ID" value="QHI70200.1"/>
    <property type="molecule type" value="Genomic_DNA"/>
</dbReference>
<feature type="transmembrane region" description="Helical" evidence="7">
    <location>
        <begin position="479"/>
        <end position="496"/>
    </location>
</feature>
<dbReference type="GO" id="GO:0016020">
    <property type="term" value="C:membrane"/>
    <property type="evidence" value="ECO:0007669"/>
    <property type="project" value="UniProtKB-SubCell"/>
</dbReference>
<feature type="compositionally biased region" description="Basic and acidic residues" evidence="6">
    <location>
        <begin position="66"/>
        <end position="89"/>
    </location>
</feature>
<organism evidence="9 10">
    <name type="scientific">Tichowtungia aerotolerans</name>
    <dbReference type="NCBI Taxonomy" id="2697043"/>
    <lineage>
        <taxon>Bacteria</taxon>
        <taxon>Pseudomonadati</taxon>
        <taxon>Kiritimatiellota</taxon>
        <taxon>Tichowtungiia</taxon>
        <taxon>Tichowtungiales</taxon>
        <taxon>Tichowtungiaceae</taxon>
        <taxon>Tichowtungia</taxon>
    </lineage>
</organism>
<feature type="transmembrane region" description="Helical" evidence="7">
    <location>
        <begin position="7"/>
        <end position="26"/>
    </location>
</feature>
<reference evidence="9 10" key="1">
    <citation type="submission" date="2020-01" db="EMBL/GenBank/DDBJ databases">
        <title>Ponticoccus aerotolerans gen. nov., sp. nov., an anaerobic bacterium and proposal of Ponticoccusceae fam. nov., Ponticoccusles ord. nov. and Ponticoccuse classis nov. in the phylum Kiritimatiellaeota.</title>
        <authorList>
            <person name="Zhou L.Y."/>
            <person name="Du Z.J."/>
        </authorList>
    </citation>
    <scope>NUCLEOTIDE SEQUENCE [LARGE SCALE GENOMIC DNA]</scope>
    <source>
        <strain evidence="9 10">S-5007</strain>
    </source>
</reference>
<evidence type="ECO:0000259" key="8">
    <source>
        <dbReference type="Pfam" id="PF04932"/>
    </source>
</evidence>
<dbReference type="Proteomes" id="UP000464954">
    <property type="component" value="Chromosome"/>
</dbReference>
<sequence length="664" mass="74852">MKLIDKITVILILLVLITGFSIYGVWEDKMMFLSLLIPVVYIALAMWVVAAGWRAANGRGRTSEIPCRKTEGREQRSDDKIQRTEDRGAGRPHSFVLRPSAAGMMIPPGGIMLFLFWSYSALMIPFSVIPYEAKISTLRLGCYVGTYWVVANICSRFSRRKVVWVTLLLALLGVALYSLVQHKINFDMLFGSERYADYGGRLGGTYICPNHIAHLFQMWMPFCFIFLFVPQLGWFGRICFGYAIPVFGLLIYQTQSRAGLLGAVVSVGMLFLLLMLRKSRKAFAIALVAAPLLVVSGIGGLWAGSSMFRERMEPVFQVLNKAMGGNWEEVASLDFRPMTWADAGLMIAQDPITGYGPGNYGQSFPEFRMRWRATRRETVHPHNEPLELLAEYGIVGALLFAGAVICFCISLVRVIKDSDRRSYALPAAAMLAALAGTFVHGLFDFELRIFPNALMLSVLAGCAAAPTRKEGRAGSLSRWTCVLFSAFLLLALVWSLQVMSSAGLRVRGDLLRLSGNRKQAETLYNAAVRIDPQNWQAYLGMGQVYSHYRYYELDAEKKTLLAQQERDAYARAYRHNTKKEEVVYGLGRAELACGNRDAGIDYLRQAANYRRFNDFYWRKLGIELRKAELYEEAREVFEHAYSLDRSNPTVRANLKWLKKHVAAE</sequence>
<feature type="transmembrane region" description="Helical" evidence="7">
    <location>
        <begin position="392"/>
        <end position="412"/>
    </location>
</feature>
<dbReference type="InterPro" id="IPR011990">
    <property type="entry name" value="TPR-like_helical_dom_sf"/>
</dbReference>
<gene>
    <name evidence="9" type="ORF">GT409_12370</name>
</gene>
<keyword evidence="4 7" id="KW-0472">Membrane</keyword>
<keyword evidence="10" id="KW-1185">Reference proteome</keyword>
<evidence type="ECO:0000256" key="3">
    <source>
        <dbReference type="ARBA" id="ARBA00022989"/>
    </source>
</evidence>
<keyword evidence="5" id="KW-0802">TPR repeat</keyword>
<dbReference type="RefSeq" id="WP_160629378.1">
    <property type="nucleotide sequence ID" value="NZ_CP047593.1"/>
</dbReference>
<evidence type="ECO:0000256" key="2">
    <source>
        <dbReference type="ARBA" id="ARBA00022692"/>
    </source>
</evidence>
<dbReference type="Pfam" id="PF13181">
    <property type="entry name" value="TPR_8"/>
    <property type="match status" value="1"/>
</dbReference>
<dbReference type="SUPFAM" id="SSF48452">
    <property type="entry name" value="TPR-like"/>
    <property type="match status" value="1"/>
</dbReference>
<evidence type="ECO:0000256" key="1">
    <source>
        <dbReference type="ARBA" id="ARBA00004141"/>
    </source>
</evidence>
<dbReference type="PANTHER" id="PTHR37422">
    <property type="entry name" value="TEICHURONIC ACID BIOSYNTHESIS PROTEIN TUAE"/>
    <property type="match status" value="1"/>
</dbReference>
<name>A0A6P1M6J6_9BACT</name>
<evidence type="ECO:0000256" key="5">
    <source>
        <dbReference type="PROSITE-ProRule" id="PRU00339"/>
    </source>
</evidence>
<evidence type="ECO:0000313" key="10">
    <source>
        <dbReference type="Proteomes" id="UP000464954"/>
    </source>
</evidence>
<feature type="transmembrane region" description="Helical" evidence="7">
    <location>
        <begin position="162"/>
        <end position="180"/>
    </location>
</feature>
<dbReference type="PROSITE" id="PS50005">
    <property type="entry name" value="TPR"/>
    <property type="match status" value="1"/>
</dbReference>
<evidence type="ECO:0000313" key="9">
    <source>
        <dbReference type="EMBL" id="QHI70200.1"/>
    </source>
</evidence>
<feature type="region of interest" description="Disordered" evidence="6">
    <location>
        <begin position="60"/>
        <end position="93"/>
    </location>
</feature>
<dbReference type="KEGG" id="taer:GT409_12370"/>
<accession>A0A6P1M6J6</accession>
<feature type="transmembrane region" description="Helical" evidence="7">
    <location>
        <begin position="283"/>
        <end position="303"/>
    </location>
</feature>